<dbReference type="OrthoDB" id="7616980at2759"/>
<feature type="non-terminal residue" evidence="2">
    <location>
        <position position="1"/>
    </location>
</feature>
<dbReference type="AlphaFoldDB" id="A0A0J7KQW5"/>
<reference evidence="2 3" key="1">
    <citation type="submission" date="2015-04" db="EMBL/GenBank/DDBJ databases">
        <title>Lasius niger genome sequencing.</title>
        <authorList>
            <person name="Konorov E.A."/>
            <person name="Nikitin M.A."/>
            <person name="Kirill M.V."/>
            <person name="Chang P."/>
        </authorList>
    </citation>
    <scope>NUCLEOTIDE SEQUENCE [LARGE SCALE GENOMIC DNA]</scope>
    <source>
        <tissue evidence="2">Whole</tissue>
    </source>
</reference>
<dbReference type="Proteomes" id="UP000036403">
    <property type="component" value="Unassembled WGS sequence"/>
</dbReference>
<feature type="compositionally biased region" description="Basic and acidic residues" evidence="1">
    <location>
        <begin position="203"/>
        <end position="212"/>
    </location>
</feature>
<comment type="caution">
    <text evidence="2">The sequence shown here is derived from an EMBL/GenBank/DDBJ whole genome shotgun (WGS) entry which is preliminary data.</text>
</comment>
<feature type="region of interest" description="Disordered" evidence="1">
    <location>
        <begin position="117"/>
        <end position="212"/>
    </location>
</feature>
<evidence type="ECO:0000313" key="3">
    <source>
        <dbReference type="Proteomes" id="UP000036403"/>
    </source>
</evidence>
<evidence type="ECO:0000313" key="2">
    <source>
        <dbReference type="EMBL" id="KMQ92777.1"/>
    </source>
</evidence>
<dbReference type="PaxDb" id="67767-A0A0J7KQW5"/>
<keyword evidence="3" id="KW-1185">Reference proteome</keyword>
<accession>A0A0J7KQW5</accession>
<organism evidence="2 3">
    <name type="scientific">Lasius niger</name>
    <name type="common">Black garden ant</name>
    <dbReference type="NCBI Taxonomy" id="67767"/>
    <lineage>
        <taxon>Eukaryota</taxon>
        <taxon>Metazoa</taxon>
        <taxon>Ecdysozoa</taxon>
        <taxon>Arthropoda</taxon>
        <taxon>Hexapoda</taxon>
        <taxon>Insecta</taxon>
        <taxon>Pterygota</taxon>
        <taxon>Neoptera</taxon>
        <taxon>Endopterygota</taxon>
        <taxon>Hymenoptera</taxon>
        <taxon>Apocrita</taxon>
        <taxon>Aculeata</taxon>
        <taxon>Formicoidea</taxon>
        <taxon>Formicidae</taxon>
        <taxon>Formicinae</taxon>
        <taxon>Lasius</taxon>
        <taxon>Lasius</taxon>
    </lineage>
</organism>
<dbReference type="STRING" id="67767.A0A0J7KQW5"/>
<proteinExistence type="predicted"/>
<gene>
    <name evidence="2" type="ORF">RF55_7192</name>
</gene>
<protein>
    <submittedName>
        <fullName evidence="2">Uncharacterized protein</fullName>
    </submittedName>
</protein>
<sequence length="212" mass="24588">FTNRKEKSIEDEATLDSNIERLSQLTYPECSHQIRDKIVCAQFVTALSDRFVRRTLQLKGISSLKMVVQRAMAVKVIQEKKPTDLPKIVVNDSSLEIVPHQLSFKNIKASTPIEEKIDDHNENNDNIENDESSQNNENDEDNDENNKYDESDVDDDDENANDKNINEKKKNRGKRDIEVRQTTLYESQPGEEPGKTTRRRTRKDNQQKKNKI</sequence>
<dbReference type="EMBL" id="LBMM01004137">
    <property type="protein sequence ID" value="KMQ92777.1"/>
    <property type="molecule type" value="Genomic_DNA"/>
</dbReference>
<name>A0A0J7KQW5_LASNI</name>
<evidence type="ECO:0000256" key="1">
    <source>
        <dbReference type="SAM" id="MobiDB-lite"/>
    </source>
</evidence>
<feature type="compositionally biased region" description="Acidic residues" evidence="1">
    <location>
        <begin position="125"/>
        <end position="143"/>
    </location>
</feature>
<feature type="compositionally biased region" description="Basic and acidic residues" evidence="1">
    <location>
        <begin position="160"/>
        <end position="179"/>
    </location>
</feature>